<organism evidence="2 3">
    <name type="scientific">Rhizorhabdus histidinilytica</name>
    <dbReference type="NCBI Taxonomy" id="439228"/>
    <lineage>
        <taxon>Bacteria</taxon>
        <taxon>Pseudomonadati</taxon>
        <taxon>Pseudomonadota</taxon>
        <taxon>Alphaproteobacteria</taxon>
        <taxon>Sphingomonadales</taxon>
        <taxon>Sphingomonadaceae</taxon>
        <taxon>Rhizorhabdus</taxon>
    </lineage>
</organism>
<dbReference type="EMBL" id="FUYM01000009">
    <property type="protein sequence ID" value="SKB93437.1"/>
    <property type="molecule type" value="Genomic_DNA"/>
</dbReference>
<reference evidence="3" key="1">
    <citation type="submission" date="2017-02" db="EMBL/GenBank/DDBJ databases">
        <authorList>
            <person name="Varghese N."/>
            <person name="Submissions S."/>
        </authorList>
    </citation>
    <scope>NUCLEOTIDE SEQUENCE [LARGE SCALE GENOMIC DNA]</scope>
    <source>
        <strain evidence="3">UM2</strain>
    </source>
</reference>
<dbReference type="SUPFAM" id="SSF51735">
    <property type="entry name" value="NAD(P)-binding Rossmann-fold domains"/>
    <property type="match status" value="1"/>
</dbReference>
<evidence type="ECO:0000259" key="1">
    <source>
        <dbReference type="Pfam" id="PF05368"/>
    </source>
</evidence>
<dbReference type="Proteomes" id="UP000189818">
    <property type="component" value="Unassembled WGS sequence"/>
</dbReference>
<gene>
    <name evidence="2" type="ORF">SAMN06295920_10923</name>
</gene>
<name>A0A1T5FBD2_9SPHN</name>
<evidence type="ECO:0000313" key="2">
    <source>
        <dbReference type="EMBL" id="SKB93437.1"/>
    </source>
</evidence>
<feature type="domain" description="NmrA-like" evidence="1">
    <location>
        <begin position="39"/>
        <end position="234"/>
    </location>
</feature>
<accession>A0A1T5FBD2</accession>
<dbReference type="InterPro" id="IPR051604">
    <property type="entry name" value="Ergot_Alk_Oxidoreductase"/>
</dbReference>
<dbReference type="PANTHER" id="PTHR43162:SF1">
    <property type="entry name" value="PRESTALK A DIFFERENTIATION PROTEIN A"/>
    <property type="match status" value="1"/>
</dbReference>
<dbReference type="STRING" id="439228.SAMN06295920_10923"/>
<dbReference type="InterPro" id="IPR036291">
    <property type="entry name" value="NAD(P)-bd_dom_sf"/>
</dbReference>
<dbReference type="InterPro" id="IPR008030">
    <property type="entry name" value="NmrA-like"/>
</dbReference>
<keyword evidence="3" id="KW-1185">Reference proteome</keyword>
<dbReference type="Gene3D" id="3.40.50.720">
    <property type="entry name" value="NAD(P)-binding Rossmann-like Domain"/>
    <property type="match status" value="1"/>
</dbReference>
<protein>
    <submittedName>
        <fullName evidence="2">Uncharacterized conserved protein YbjT, contains NAD(P)-binding and DUF2867 domains</fullName>
    </submittedName>
</protein>
<dbReference type="PANTHER" id="PTHR43162">
    <property type="match status" value="1"/>
</dbReference>
<proteinExistence type="predicted"/>
<dbReference type="AlphaFoldDB" id="A0A1T5FBD2"/>
<dbReference type="RefSeq" id="WP_079649624.1">
    <property type="nucleotide sequence ID" value="NZ_FUYM01000009.1"/>
</dbReference>
<dbReference type="Gene3D" id="3.90.25.10">
    <property type="entry name" value="UDP-galactose 4-epimerase, domain 1"/>
    <property type="match status" value="1"/>
</dbReference>
<sequence length="289" mass="31297">MTVQPTIFLNCAGSRTQREVRDVLARQGRPMRTYGRTLDAAAMKAAGVADTRQGGLLDIDALAAAMDGCGTVIHMAPALQDKEVAMGQFAIDAARRAGVDRFVYVSVINPQIDYLMNHRAKLAVEDYLIGSGLNYTIVRPMHYYQNIDVAAAVASGRMALTYSVDRPLGFVDMADVGEIVAKVAIEPGHDHAAYDLASDDHSGVELAAILTDLTGTPIEAFRLPLDQIVAMLAPMLASEPGGVDWTASAIERLFTYYDRFGLRGNANVLSWLLGRKPNGFADYARRCLS</sequence>
<dbReference type="OrthoDB" id="9794300at2"/>
<dbReference type="Pfam" id="PF05368">
    <property type="entry name" value="NmrA"/>
    <property type="match status" value="1"/>
</dbReference>
<evidence type="ECO:0000313" key="3">
    <source>
        <dbReference type="Proteomes" id="UP000189818"/>
    </source>
</evidence>